<protein>
    <submittedName>
        <fullName evidence="3">PiggyBac transposable element-derived protein 4-like</fullName>
    </submittedName>
</protein>
<keyword evidence="4" id="KW-1185">Reference proteome</keyword>
<evidence type="ECO:0000313" key="3">
    <source>
        <dbReference type="EMBL" id="KAF0724580.1"/>
    </source>
</evidence>
<proteinExistence type="predicted"/>
<evidence type="ECO:0000256" key="1">
    <source>
        <dbReference type="SAM" id="Phobius"/>
    </source>
</evidence>
<dbReference type="Pfam" id="PF13843">
    <property type="entry name" value="DDE_Tnp_1_7"/>
    <property type="match status" value="1"/>
</dbReference>
<sequence>MQQSTIKLPRMTEWKTDKIFNLNCFRDVRSRNRNILIMRALNFCCNPESGGSKPSRLYKIDKVVDYFNNRMLEDTFNNYTLSNSILALWLHIGPIFLYLYKMSELSFLVVLNGYHKHNPNSQYHKLILNGLNKITKPLVVQDLSLLNFLLKHFLDKSSIYFNHELKLYM</sequence>
<name>A0A6G0WDX1_APHCR</name>
<organism evidence="3 4">
    <name type="scientific">Aphis craccivora</name>
    <name type="common">Cowpea aphid</name>
    <dbReference type="NCBI Taxonomy" id="307492"/>
    <lineage>
        <taxon>Eukaryota</taxon>
        <taxon>Metazoa</taxon>
        <taxon>Ecdysozoa</taxon>
        <taxon>Arthropoda</taxon>
        <taxon>Hexapoda</taxon>
        <taxon>Insecta</taxon>
        <taxon>Pterygota</taxon>
        <taxon>Neoptera</taxon>
        <taxon>Paraneoptera</taxon>
        <taxon>Hemiptera</taxon>
        <taxon>Sternorrhyncha</taxon>
        <taxon>Aphidomorpha</taxon>
        <taxon>Aphidoidea</taxon>
        <taxon>Aphididae</taxon>
        <taxon>Aphidini</taxon>
        <taxon>Aphis</taxon>
        <taxon>Aphis</taxon>
    </lineage>
</organism>
<gene>
    <name evidence="3" type="ORF">FWK35_00019029</name>
</gene>
<reference evidence="3 4" key="1">
    <citation type="submission" date="2019-08" db="EMBL/GenBank/DDBJ databases">
        <title>Whole genome of Aphis craccivora.</title>
        <authorList>
            <person name="Voronova N.V."/>
            <person name="Shulinski R.S."/>
            <person name="Bandarenka Y.V."/>
            <person name="Zhorov D.G."/>
            <person name="Warner D."/>
        </authorList>
    </citation>
    <scope>NUCLEOTIDE SEQUENCE [LARGE SCALE GENOMIC DNA]</scope>
    <source>
        <strain evidence="3">180601</strain>
        <tissue evidence="3">Whole Body</tissue>
    </source>
</reference>
<evidence type="ECO:0000259" key="2">
    <source>
        <dbReference type="Pfam" id="PF13843"/>
    </source>
</evidence>
<accession>A0A6G0WDX1</accession>
<dbReference type="Proteomes" id="UP000478052">
    <property type="component" value="Unassembled WGS sequence"/>
</dbReference>
<keyword evidence="1" id="KW-0472">Membrane</keyword>
<comment type="caution">
    <text evidence="3">The sequence shown here is derived from an EMBL/GenBank/DDBJ whole genome shotgun (WGS) entry which is preliminary data.</text>
</comment>
<dbReference type="AlphaFoldDB" id="A0A6G0WDX1"/>
<dbReference type="EMBL" id="VUJU01008887">
    <property type="protein sequence ID" value="KAF0724580.1"/>
    <property type="molecule type" value="Genomic_DNA"/>
</dbReference>
<evidence type="ECO:0000313" key="4">
    <source>
        <dbReference type="Proteomes" id="UP000478052"/>
    </source>
</evidence>
<feature type="transmembrane region" description="Helical" evidence="1">
    <location>
        <begin position="79"/>
        <end position="100"/>
    </location>
</feature>
<keyword evidence="1" id="KW-1133">Transmembrane helix</keyword>
<dbReference type="InterPro" id="IPR029526">
    <property type="entry name" value="PGBD"/>
</dbReference>
<feature type="domain" description="PiggyBac transposable element-derived protein" evidence="2">
    <location>
        <begin position="4"/>
        <end position="73"/>
    </location>
</feature>
<keyword evidence="1" id="KW-0812">Transmembrane</keyword>